<accession>A0AAD7IP76</accession>
<proteinExistence type="predicted"/>
<dbReference type="Proteomes" id="UP001215598">
    <property type="component" value="Unassembled WGS sequence"/>
</dbReference>
<keyword evidence="2" id="KW-1185">Reference proteome</keyword>
<protein>
    <submittedName>
        <fullName evidence="1">Uncharacterized protein</fullName>
    </submittedName>
</protein>
<gene>
    <name evidence="1" type="ORF">B0H16DRAFT_1462036</name>
</gene>
<evidence type="ECO:0000313" key="2">
    <source>
        <dbReference type="Proteomes" id="UP001215598"/>
    </source>
</evidence>
<reference evidence="1" key="1">
    <citation type="submission" date="2023-03" db="EMBL/GenBank/DDBJ databases">
        <title>Massive genome expansion in bonnet fungi (Mycena s.s.) driven by repeated elements and novel gene families across ecological guilds.</title>
        <authorList>
            <consortium name="Lawrence Berkeley National Laboratory"/>
            <person name="Harder C.B."/>
            <person name="Miyauchi S."/>
            <person name="Viragh M."/>
            <person name="Kuo A."/>
            <person name="Thoen E."/>
            <person name="Andreopoulos B."/>
            <person name="Lu D."/>
            <person name="Skrede I."/>
            <person name="Drula E."/>
            <person name="Henrissat B."/>
            <person name="Morin E."/>
            <person name="Kohler A."/>
            <person name="Barry K."/>
            <person name="LaButti K."/>
            <person name="Morin E."/>
            <person name="Salamov A."/>
            <person name="Lipzen A."/>
            <person name="Mereny Z."/>
            <person name="Hegedus B."/>
            <person name="Baldrian P."/>
            <person name="Stursova M."/>
            <person name="Weitz H."/>
            <person name="Taylor A."/>
            <person name="Grigoriev I.V."/>
            <person name="Nagy L.G."/>
            <person name="Martin F."/>
            <person name="Kauserud H."/>
        </authorList>
    </citation>
    <scope>NUCLEOTIDE SEQUENCE</scope>
    <source>
        <strain evidence="1">CBHHK182m</strain>
    </source>
</reference>
<organism evidence="1 2">
    <name type="scientific">Mycena metata</name>
    <dbReference type="NCBI Taxonomy" id="1033252"/>
    <lineage>
        <taxon>Eukaryota</taxon>
        <taxon>Fungi</taxon>
        <taxon>Dikarya</taxon>
        <taxon>Basidiomycota</taxon>
        <taxon>Agaricomycotina</taxon>
        <taxon>Agaricomycetes</taxon>
        <taxon>Agaricomycetidae</taxon>
        <taxon>Agaricales</taxon>
        <taxon>Marasmiineae</taxon>
        <taxon>Mycenaceae</taxon>
        <taxon>Mycena</taxon>
    </lineage>
</organism>
<sequence length="131" mass="14558">MAAGYTIAKSTGKAASDRDGYEGVRRRQWKHTHSCKRLVHGNSNTIPEFGPTHRPSFLEATAINGHHAPIWNLNAALCETFTLPALNAFQVADFAQNASKSFSLAPFISQQLTRTLLPPSSERNQRMRNPR</sequence>
<dbReference type="AlphaFoldDB" id="A0AAD7IP76"/>
<comment type="caution">
    <text evidence="1">The sequence shown here is derived from an EMBL/GenBank/DDBJ whole genome shotgun (WGS) entry which is preliminary data.</text>
</comment>
<evidence type="ECO:0000313" key="1">
    <source>
        <dbReference type="EMBL" id="KAJ7747551.1"/>
    </source>
</evidence>
<name>A0AAD7IP76_9AGAR</name>
<dbReference type="EMBL" id="JARKIB010000076">
    <property type="protein sequence ID" value="KAJ7747551.1"/>
    <property type="molecule type" value="Genomic_DNA"/>
</dbReference>